<dbReference type="AlphaFoldDB" id="A0A0E0LX24"/>
<keyword evidence="3" id="KW-1185">Reference proteome</keyword>
<evidence type="ECO:0000313" key="2">
    <source>
        <dbReference type="EnsemblPlants" id="OPUNC08G19120.1"/>
    </source>
</evidence>
<name>A0A0E0LX24_ORYPU</name>
<organism evidence="2">
    <name type="scientific">Oryza punctata</name>
    <name type="common">Red rice</name>
    <dbReference type="NCBI Taxonomy" id="4537"/>
    <lineage>
        <taxon>Eukaryota</taxon>
        <taxon>Viridiplantae</taxon>
        <taxon>Streptophyta</taxon>
        <taxon>Embryophyta</taxon>
        <taxon>Tracheophyta</taxon>
        <taxon>Spermatophyta</taxon>
        <taxon>Magnoliopsida</taxon>
        <taxon>Liliopsida</taxon>
        <taxon>Poales</taxon>
        <taxon>Poaceae</taxon>
        <taxon>BOP clade</taxon>
        <taxon>Oryzoideae</taxon>
        <taxon>Oryzeae</taxon>
        <taxon>Oryzinae</taxon>
        <taxon>Oryza</taxon>
    </lineage>
</organism>
<dbReference type="Gramene" id="OPUNC08G19120.1">
    <property type="protein sequence ID" value="OPUNC08G19120.1"/>
    <property type="gene ID" value="OPUNC08G19120"/>
</dbReference>
<dbReference type="HOGENOM" id="CLU_2780296_0_0_1"/>
<proteinExistence type="predicted"/>
<reference evidence="2" key="1">
    <citation type="submission" date="2015-04" db="UniProtKB">
        <authorList>
            <consortium name="EnsemblPlants"/>
        </authorList>
    </citation>
    <scope>IDENTIFICATION</scope>
</reference>
<evidence type="ECO:0000313" key="3">
    <source>
        <dbReference type="Proteomes" id="UP000026962"/>
    </source>
</evidence>
<evidence type="ECO:0000256" key="1">
    <source>
        <dbReference type="SAM" id="MobiDB-lite"/>
    </source>
</evidence>
<accession>A0A0E0LX24</accession>
<dbReference type="EnsemblPlants" id="OPUNC08G19120.1">
    <property type="protein sequence ID" value="OPUNC08G19120.1"/>
    <property type="gene ID" value="OPUNC08G19120"/>
</dbReference>
<dbReference type="Proteomes" id="UP000026962">
    <property type="component" value="Chromosome 8"/>
</dbReference>
<sequence>MRWLRRQVGTHPGPQDVGSSRVSLSGSGYEVVMHQRSAAAHLIGQMRKVIRPFSGACSHSQMQHPGDYK</sequence>
<feature type="region of interest" description="Disordered" evidence="1">
    <location>
        <begin position="1"/>
        <end position="24"/>
    </location>
</feature>
<reference evidence="2" key="2">
    <citation type="submission" date="2018-05" db="EMBL/GenBank/DDBJ databases">
        <title>OpunRS2 (Oryza punctata Reference Sequence Version 2).</title>
        <authorList>
            <person name="Zhang J."/>
            <person name="Kudrna D."/>
            <person name="Lee S."/>
            <person name="Talag J."/>
            <person name="Welchert J."/>
            <person name="Wing R.A."/>
        </authorList>
    </citation>
    <scope>NUCLEOTIDE SEQUENCE [LARGE SCALE GENOMIC DNA]</scope>
</reference>
<protein>
    <submittedName>
        <fullName evidence="2">Uncharacterized protein</fullName>
    </submittedName>
</protein>